<evidence type="ECO:0000313" key="3">
    <source>
        <dbReference type="Proteomes" id="UP000308038"/>
    </source>
</evidence>
<proteinExistence type="predicted"/>
<organism evidence="2 3">
    <name type="scientific">Sphingomonas olei</name>
    <dbReference type="NCBI Taxonomy" id="1886787"/>
    <lineage>
        <taxon>Bacteria</taxon>
        <taxon>Pseudomonadati</taxon>
        <taxon>Pseudomonadota</taxon>
        <taxon>Alphaproteobacteria</taxon>
        <taxon>Sphingomonadales</taxon>
        <taxon>Sphingomonadaceae</taxon>
        <taxon>Sphingomonas</taxon>
    </lineage>
</organism>
<dbReference type="RefSeq" id="WP_125945206.1">
    <property type="nucleotide sequence ID" value="NZ_SSTI01000001.1"/>
</dbReference>
<comment type="caution">
    <text evidence="2">The sequence shown here is derived from an EMBL/GenBank/DDBJ whole genome shotgun (WGS) entry which is preliminary data.</text>
</comment>
<feature type="domain" description="Putative auto-transporter adhesin head GIN" evidence="1">
    <location>
        <begin position="43"/>
        <end position="221"/>
    </location>
</feature>
<name>A0ABY2QML2_9SPHN</name>
<reference evidence="2 3" key="1">
    <citation type="submission" date="2019-04" db="EMBL/GenBank/DDBJ databases">
        <title>Microbes associate with the intestines of laboratory mice.</title>
        <authorList>
            <person name="Navarre W."/>
            <person name="Wong E."/>
            <person name="Huang K.C."/>
            <person name="Tropini C."/>
            <person name="Ng K."/>
            <person name="Yu B."/>
        </authorList>
    </citation>
    <scope>NUCLEOTIDE SEQUENCE [LARGE SCALE GENOMIC DNA]</scope>
    <source>
        <strain evidence="2 3">NM83_B4-11</strain>
    </source>
</reference>
<dbReference type="Proteomes" id="UP000308038">
    <property type="component" value="Unassembled WGS sequence"/>
</dbReference>
<evidence type="ECO:0000259" key="1">
    <source>
        <dbReference type="Pfam" id="PF10988"/>
    </source>
</evidence>
<dbReference type="Pfam" id="PF10988">
    <property type="entry name" value="DUF2807"/>
    <property type="match status" value="1"/>
</dbReference>
<dbReference type="Gene3D" id="2.160.20.120">
    <property type="match status" value="1"/>
</dbReference>
<accession>A0ABY2QML2</accession>
<gene>
    <name evidence="2" type="ORF">E5988_01575</name>
</gene>
<dbReference type="EMBL" id="SSTI01000001">
    <property type="protein sequence ID" value="THG42170.1"/>
    <property type="molecule type" value="Genomic_DNA"/>
</dbReference>
<protein>
    <submittedName>
        <fullName evidence="2">DUF2807 domain-containing protein</fullName>
    </submittedName>
</protein>
<sequence length="242" mass="24355">MRWLVIGALIPTAACGGTLSGDDDTPGVRGQGEGSSRTYAVTDFTQIDQRGPDDVDVRVGAGFSVHAEGDPDALDRLKIVREGNRLRISRKTTGGIGWSSGSAKVFVTMPRIEAARLAGAGDVAIDRVDGAAFTGDIAGAGSLGLNRVTVDALKLSIAGSGTVTAAGQAQEIDVSIAGAGDVDGKDLRGSRASVKIAGTGNVQALIDGDASVSIMGTGDVDLGPKARCKVSKMGTGDVRCGG</sequence>
<evidence type="ECO:0000313" key="2">
    <source>
        <dbReference type="EMBL" id="THG42170.1"/>
    </source>
</evidence>
<dbReference type="InterPro" id="IPR021255">
    <property type="entry name" value="DUF2807"/>
</dbReference>
<keyword evidence="3" id="KW-1185">Reference proteome</keyword>